<dbReference type="InterPro" id="IPR036390">
    <property type="entry name" value="WH_DNA-bd_sf"/>
</dbReference>
<dbReference type="Proteomes" id="UP001500166">
    <property type="component" value="Unassembled WGS sequence"/>
</dbReference>
<keyword evidence="4" id="KW-1185">Reference proteome</keyword>
<dbReference type="InterPro" id="IPR011008">
    <property type="entry name" value="Dimeric_a/b-barrel"/>
</dbReference>
<dbReference type="Gene3D" id="1.10.10.10">
    <property type="entry name" value="Winged helix-like DNA-binding domain superfamily/Winged helix DNA-binding domain"/>
    <property type="match status" value="2"/>
</dbReference>
<dbReference type="InterPro" id="IPR019887">
    <property type="entry name" value="Tscrpt_reg_AsnC/Lrp_C"/>
</dbReference>
<evidence type="ECO:0000313" key="4">
    <source>
        <dbReference type="Proteomes" id="UP001500166"/>
    </source>
</evidence>
<name>A0ABP5J7A5_9MICC</name>
<accession>A0ABP5J7A5</accession>
<feature type="domain" description="HTH iclR-type" evidence="2">
    <location>
        <begin position="191"/>
        <end position="229"/>
    </location>
</feature>
<dbReference type="InterPro" id="IPR036388">
    <property type="entry name" value="WH-like_DNA-bd_sf"/>
</dbReference>
<dbReference type="Pfam" id="PF09339">
    <property type="entry name" value="HTH_IclR"/>
    <property type="match status" value="1"/>
</dbReference>
<dbReference type="Pfam" id="PF01037">
    <property type="entry name" value="AsnC_trans_reg"/>
    <property type="match status" value="1"/>
</dbReference>
<dbReference type="EMBL" id="BAAAQA010000004">
    <property type="protein sequence ID" value="GAA2112031.1"/>
    <property type="molecule type" value="Genomic_DNA"/>
</dbReference>
<dbReference type="RefSeq" id="WP_095797681.1">
    <property type="nucleotide sequence ID" value="NZ_BAAAQA010000004.1"/>
</dbReference>
<dbReference type="InterPro" id="IPR005471">
    <property type="entry name" value="Tscrpt_reg_IclR_N"/>
</dbReference>
<dbReference type="SUPFAM" id="SSF46785">
    <property type="entry name" value="Winged helix' DNA-binding domain"/>
    <property type="match status" value="1"/>
</dbReference>
<proteinExistence type="predicted"/>
<reference evidence="4" key="1">
    <citation type="journal article" date="2019" name="Int. J. Syst. Evol. Microbiol.">
        <title>The Global Catalogue of Microorganisms (GCM) 10K type strain sequencing project: providing services to taxonomists for standard genome sequencing and annotation.</title>
        <authorList>
            <consortium name="The Broad Institute Genomics Platform"/>
            <consortium name="The Broad Institute Genome Sequencing Center for Infectious Disease"/>
            <person name="Wu L."/>
            <person name="Ma J."/>
        </authorList>
    </citation>
    <scope>NUCLEOTIDE SEQUENCE [LARGE SCALE GENOMIC DNA]</scope>
    <source>
        <strain evidence="4">JCM 15914</strain>
    </source>
</reference>
<evidence type="ECO:0000313" key="3">
    <source>
        <dbReference type="EMBL" id="GAA2112031.1"/>
    </source>
</evidence>
<comment type="caution">
    <text evidence="3">The sequence shown here is derived from an EMBL/GenBank/DDBJ whole genome shotgun (WGS) entry which is preliminary data.</text>
</comment>
<dbReference type="PANTHER" id="PTHR30154:SF34">
    <property type="entry name" value="TRANSCRIPTIONAL REGULATOR AZLB"/>
    <property type="match status" value="1"/>
</dbReference>
<sequence length="346" mass="38260">MASNGQSKTELSDQDLELISLLQWAPRITWGEAAEILDAHPTTLAGRWEKLRSSGAAWITAQVNLNDPRNLLSFQEISCDAQQWDHVVKELVAMPEVLSVEAFCREPDLGLTVVSRDLQSLSRIIEEKISRVQGIVKIHNMISTKLHRAGDKWRLDRLSDEQRAAAQAWVKAEQESLPVSSTPLGEDQRPVIEALMLDGRASAAEIARTTGLHPATARRYLHKVLASGMLSIRCDLIQRVSASPITAQWFTRLDANLHETAAEALSHDPRTRVVTSITGRANLMVVMWLGSVGEILEAERAIQSAVSGIETQETVVSLRPIKRMGWVLGTEGHVGKKFVSPELHLS</sequence>
<dbReference type="PANTHER" id="PTHR30154">
    <property type="entry name" value="LEUCINE-RESPONSIVE REGULATORY PROTEIN"/>
    <property type="match status" value="1"/>
</dbReference>
<feature type="domain" description="Transcription regulator AsnC/Lrp ligand binding" evidence="1">
    <location>
        <begin position="76"/>
        <end position="143"/>
    </location>
</feature>
<dbReference type="Gene3D" id="3.30.70.920">
    <property type="match status" value="1"/>
</dbReference>
<evidence type="ECO:0000259" key="2">
    <source>
        <dbReference type="Pfam" id="PF09339"/>
    </source>
</evidence>
<gene>
    <name evidence="3" type="ORF">GCM10009824_07890</name>
</gene>
<protein>
    <submittedName>
        <fullName evidence="3">Lrp/AsnC family transcriptional regulator</fullName>
    </submittedName>
</protein>
<evidence type="ECO:0000259" key="1">
    <source>
        <dbReference type="Pfam" id="PF01037"/>
    </source>
</evidence>
<dbReference type="SUPFAM" id="SSF54909">
    <property type="entry name" value="Dimeric alpha+beta barrel"/>
    <property type="match status" value="1"/>
</dbReference>
<organism evidence="3 4">
    <name type="scientific">Kocuria atrinae</name>
    <dbReference type="NCBI Taxonomy" id="592377"/>
    <lineage>
        <taxon>Bacteria</taxon>
        <taxon>Bacillati</taxon>
        <taxon>Actinomycetota</taxon>
        <taxon>Actinomycetes</taxon>
        <taxon>Micrococcales</taxon>
        <taxon>Micrococcaceae</taxon>
        <taxon>Kocuria</taxon>
    </lineage>
</organism>